<keyword evidence="2" id="KW-0813">Transport</keyword>
<dbReference type="PANTHER" id="PTHR11003">
    <property type="entry name" value="POTASSIUM CHANNEL, SUBFAMILY K"/>
    <property type="match status" value="1"/>
</dbReference>
<feature type="domain" description="Potassium channel" evidence="9">
    <location>
        <begin position="168"/>
        <end position="239"/>
    </location>
</feature>
<dbReference type="GO" id="GO:0015271">
    <property type="term" value="F:outward rectifier potassium channel activity"/>
    <property type="evidence" value="ECO:0007669"/>
    <property type="project" value="TreeGrafter"/>
</dbReference>
<keyword evidence="4 8" id="KW-1133">Transmembrane helix</keyword>
<reference evidence="11" key="1">
    <citation type="submission" date="2022-10" db="EMBL/GenBank/DDBJ databases">
        <title>Genome assembly of Pristionchus species.</title>
        <authorList>
            <person name="Yoshida K."/>
            <person name="Sommer R.J."/>
        </authorList>
    </citation>
    <scope>NUCLEOTIDE SEQUENCE [LARGE SCALE GENOMIC DNA]</scope>
    <source>
        <strain evidence="11">RS5460</strain>
    </source>
</reference>
<dbReference type="Proteomes" id="UP001328107">
    <property type="component" value="Unassembled WGS sequence"/>
</dbReference>
<feature type="transmembrane region" description="Helical" evidence="8">
    <location>
        <begin position="218"/>
        <end position="248"/>
    </location>
</feature>
<organism evidence="10 11">
    <name type="scientific">Pristionchus mayeri</name>
    <dbReference type="NCBI Taxonomy" id="1317129"/>
    <lineage>
        <taxon>Eukaryota</taxon>
        <taxon>Metazoa</taxon>
        <taxon>Ecdysozoa</taxon>
        <taxon>Nematoda</taxon>
        <taxon>Chromadorea</taxon>
        <taxon>Rhabditida</taxon>
        <taxon>Rhabditina</taxon>
        <taxon>Diplogasteromorpha</taxon>
        <taxon>Diplogasteroidea</taxon>
        <taxon>Neodiplogasteridae</taxon>
        <taxon>Pristionchus</taxon>
    </lineage>
</organism>
<protein>
    <recommendedName>
        <fullName evidence="9">Potassium channel domain-containing protein</fullName>
    </recommendedName>
</protein>
<feature type="non-terminal residue" evidence="10">
    <location>
        <position position="1"/>
    </location>
</feature>
<dbReference type="GO" id="GO:0022841">
    <property type="term" value="F:potassium ion leak channel activity"/>
    <property type="evidence" value="ECO:0007669"/>
    <property type="project" value="TreeGrafter"/>
</dbReference>
<proteinExistence type="predicted"/>
<sequence>RYLGNLSTVTINHGREFRNVPAYLRQFEMSRRGTMSTAERPVVRRRISAVQESVASFPPPTAATPQKPKNSELLLVFLDSFKMRAYIFSHFILALVLALYAIGGMFLFYAIEAPHERKTVAETRDALNEAFKILSADLEVASTIPNANMSLLLKKAYLTLIKIDGKYTGSTYYKLEDRDYPQWTWTYGTAFFFSFTLYSTVGYGSISPSTEWGRVAVIFYTAIGFPCALVIIRDIGSVILVFLTRIYAKVVIKMR</sequence>
<keyword evidence="6 8" id="KW-0472">Membrane</keyword>
<accession>A0AAN5D3V7</accession>
<feature type="transmembrane region" description="Helical" evidence="8">
    <location>
        <begin position="184"/>
        <end position="206"/>
    </location>
</feature>
<dbReference type="SUPFAM" id="SSF81324">
    <property type="entry name" value="Voltage-gated potassium channels"/>
    <property type="match status" value="1"/>
</dbReference>
<evidence type="ECO:0000256" key="1">
    <source>
        <dbReference type="ARBA" id="ARBA00004141"/>
    </source>
</evidence>
<evidence type="ECO:0000313" key="11">
    <source>
        <dbReference type="Proteomes" id="UP001328107"/>
    </source>
</evidence>
<keyword evidence="5" id="KW-0406">Ion transport</keyword>
<keyword evidence="3 8" id="KW-0812">Transmembrane</keyword>
<evidence type="ECO:0000256" key="3">
    <source>
        <dbReference type="ARBA" id="ARBA00022692"/>
    </source>
</evidence>
<comment type="caution">
    <text evidence="10">The sequence shown here is derived from an EMBL/GenBank/DDBJ whole genome shotgun (WGS) entry which is preliminary data.</text>
</comment>
<dbReference type="PANTHER" id="PTHR11003:SF269">
    <property type="entry name" value="POTASSIUM CHANNEL DOMAIN-CONTAINING PROTEIN"/>
    <property type="match status" value="1"/>
</dbReference>
<dbReference type="GO" id="GO:0005886">
    <property type="term" value="C:plasma membrane"/>
    <property type="evidence" value="ECO:0007669"/>
    <property type="project" value="TreeGrafter"/>
</dbReference>
<evidence type="ECO:0000256" key="7">
    <source>
        <dbReference type="ARBA" id="ARBA00023303"/>
    </source>
</evidence>
<dbReference type="AlphaFoldDB" id="A0AAN5D3V7"/>
<evidence type="ECO:0000256" key="5">
    <source>
        <dbReference type="ARBA" id="ARBA00023065"/>
    </source>
</evidence>
<evidence type="ECO:0000256" key="4">
    <source>
        <dbReference type="ARBA" id="ARBA00022989"/>
    </source>
</evidence>
<keyword evidence="7" id="KW-0407">Ion channel</keyword>
<gene>
    <name evidence="10" type="ORF">PMAYCL1PPCAC_26556</name>
</gene>
<name>A0AAN5D3V7_9BILA</name>
<dbReference type="Pfam" id="PF07885">
    <property type="entry name" value="Ion_trans_2"/>
    <property type="match status" value="1"/>
</dbReference>
<keyword evidence="11" id="KW-1185">Reference proteome</keyword>
<feature type="transmembrane region" description="Helical" evidence="8">
    <location>
        <begin position="85"/>
        <end position="109"/>
    </location>
</feature>
<feature type="non-terminal residue" evidence="10">
    <location>
        <position position="255"/>
    </location>
</feature>
<dbReference type="GO" id="GO:0030322">
    <property type="term" value="P:stabilization of membrane potential"/>
    <property type="evidence" value="ECO:0007669"/>
    <property type="project" value="TreeGrafter"/>
</dbReference>
<evidence type="ECO:0000256" key="6">
    <source>
        <dbReference type="ARBA" id="ARBA00023136"/>
    </source>
</evidence>
<evidence type="ECO:0000259" key="9">
    <source>
        <dbReference type="Pfam" id="PF07885"/>
    </source>
</evidence>
<dbReference type="Gene3D" id="1.10.287.70">
    <property type="match status" value="1"/>
</dbReference>
<dbReference type="InterPro" id="IPR003280">
    <property type="entry name" value="2pore_dom_K_chnl"/>
</dbReference>
<evidence type="ECO:0000256" key="2">
    <source>
        <dbReference type="ARBA" id="ARBA00022448"/>
    </source>
</evidence>
<evidence type="ECO:0000313" key="10">
    <source>
        <dbReference type="EMBL" id="GMR56361.1"/>
    </source>
</evidence>
<evidence type="ECO:0000256" key="8">
    <source>
        <dbReference type="SAM" id="Phobius"/>
    </source>
</evidence>
<dbReference type="EMBL" id="BTRK01000005">
    <property type="protein sequence ID" value="GMR56361.1"/>
    <property type="molecule type" value="Genomic_DNA"/>
</dbReference>
<dbReference type="InterPro" id="IPR013099">
    <property type="entry name" value="K_chnl_dom"/>
</dbReference>
<comment type="subcellular location">
    <subcellularLocation>
        <location evidence="1">Membrane</location>
        <topology evidence="1">Multi-pass membrane protein</topology>
    </subcellularLocation>
</comment>